<feature type="active site" description="Nucleophile" evidence="5">
    <location>
        <position position="11"/>
    </location>
</feature>
<dbReference type="FunFam" id="3.40.50.2300:FF:000113">
    <property type="entry name" value="Low molecular weight protein-tyrosine-phosphatase"/>
    <property type="match status" value="1"/>
</dbReference>
<evidence type="ECO:0000256" key="2">
    <source>
        <dbReference type="ARBA" id="ARBA00013064"/>
    </source>
</evidence>
<dbReference type="Pfam" id="PF01451">
    <property type="entry name" value="LMWPc"/>
    <property type="match status" value="1"/>
</dbReference>
<proteinExistence type="inferred from homology"/>
<dbReference type="Proteomes" id="UP000068905">
    <property type="component" value="Chromosome"/>
</dbReference>
<evidence type="ECO:0000256" key="1">
    <source>
        <dbReference type="ARBA" id="ARBA00011063"/>
    </source>
</evidence>
<evidence type="ECO:0000259" key="6">
    <source>
        <dbReference type="SMART" id="SM00226"/>
    </source>
</evidence>
<dbReference type="PRINTS" id="PR00719">
    <property type="entry name" value="LMWPTPASE"/>
</dbReference>
<evidence type="ECO:0000313" key="7">
    <source>
        <dbReference type="EMBL" id="ALE01364.1"/>
    </source>
</evidence>
<keyword evidence="3" id="KW-0378">Hydrolase</keyword>
<dbReference type="GO" id="GO:0004725">
    <property type="term" value="F:protein tyrosine phosphatase activity"/>
    <property type="evidence" value="ECO:0007669"/>
    <property type="project" value="UniProtKB-EC"/>
</dbReference>
<reference evidence="7 8" key="1">
    <citation type="journal article" date="2015" name="Genome Announc.">
        <title>Genome Sequence of 'Candidatus Thioglobus singularis' Strain PS1, a Mixotroph from the SUP05 Clade of Marine Gammaproteobacteria.</title>
        <authorList>
            <person name="Marshall K.T."/>
            <person name="Morris R.M."/>
        </authorList>
    </citation>
    <scope>NUCLEOTIDE SEQUENCE [LARGE SCALE GENOMIC DNA]</scope>
    <source>
        <strain evidence="7 8">PS1</strain>
    </source>
</reference>
<dbReference type="OrthoDB" id="9784339at2"/>
<name>A0A0M4LFP1_9GAMM</name>
<dbReference type="PANTHER" id="PTHR11717">
    <property type="entry name" value="LOW MOLECULAR WEIGHT PROTEIN TYROSINE PHOSPHATASE"/>
    <property type="match status" value="1"/>
</dbReference>
<evidence type="ECO:0000256" key="3">
    <source>
        <dbReference type="ARBA" id="ARBA00022801"/>
    </source>
</evidence>
<keyword evidence="8" id="KW-1185">Reference proteome</keyword>
<organism evidence="7 8">
    <name type="scientific">Candidatus Pseudothioglobus singularis PS1</name>
    <dbReference type="NCBI Taxonomy" id="1125411"/>
    <lineage>
        <taxon>Bacteria</taxon>
        <taxon>Pseudomonadati</taxon>
        <taxon>Pseudomonadota</taxon>
        <taxon>Gammaproteobacteria</taxon>
        <taxon>Candidatus Pseudothioglobaceae</taxon>
        <taxon>Candidatus Pseudothioglobus</taxon>
    </lineage>
</organism>
<gene>
    <name evidence="7" type="ORF">W908_01340</name>
</gene>
<evidence type="ECO:0000313" key="8">
    <source>
        <dbReference type="Proteomes" id="UP000068905"/>
    </source>
</evidence>
<dbReference type="InterPro" id="IPR036196">
    <property type="entry name" value="Ptyr_pPase_sf"/>
</dbReference>
<protein>
    <recommendedName>
        <fullName evidence="2">protein-tyrosine-phosphatase</fullName>
        <ecNumber evidence="2">3.1.3.48</ecNumber>
    </recommendedName>
</protein>
<dbReference type="SMART" id="SM00226">
    <property type="entry name" value="LMWPc"/>
    <property type="match status" value="1"/>
</dbReference>
<dbReference type="KEGG" id="tsn:W908_01340"/>
<accession>A0A0M4LFP1</accession>
<dbReference type="Gene3D" id="3.40.50.2300">
    <property type="match status" value="1"/>
</dbReference>
<dbReference type="AlphaFoldDB" id="A0A0M4LFP1"/>
<dbReference type="InterPro" id="IPR017867">
    <property type="entry name" value="Tyr_phospatase_low_mol_wt"/>
</dbReference>
<dbReference type="SUPFAM" id="SSF52788">
    <property type="entry name" value="Phosphotyrosine protein phosphatases I"/>
    <property type="match status" value="1"/>
</dbReference>
<dbReference type="CDD" id="cd16343">
    <property type="entry name" value="LMWPTP"/>
    <property type="match status" value="1"/>
</dbReference>
<dbReference type="STRING" id="1125411.W908_01340"/>
<dbReference type="RefSeq" id="WP_053819644.1">
    <property type="nucleotide sequence ID" value="NZ_CP006911.1"/>
</dbReference>
<keyword evidence="4" id="KW-0904">Protein phosphatase</keyword>
<feature type="domain" description="Phosphotyrosine protein phosphatase I" evidence="6">
    <location>
        <begin position="5"/>
        <end position="152"/>
    </location>
</feature>
<evidence type="ECO:0000256" key="5">
    <source>
        <dbReference type="PIRSR" id="PIRSR617867-1"/>
    </source>
</evidence>
<dbReference type="InterPro" id="IPR050438">
    <property type="entry name" value="LMW_PTPase"/>
</dbReference>
<sequence>MELKNKVLFVCMGNICRSPTAEGAFRSIVEKNTKSQYFEIDSAGTHAYHIGNSPDQRSQQAAIKNGIDLSSQRARQVHESDFYYYDFIIAMDSDNLGRLKSICPKDSYSKIKLMLDYSNDYPGASVPDPYYEGKFDEVFKMVHSACLSFYESIEKKTNIH</sequence>
<feature type="active site" evidence="5">
    <location>
        <position position="17"/>
    </location>
</feature>
<dbReference type="EC" id="3.1.3.48" evidence="2"/>
<dbReference type="EMBL" id="CP006911">
    <property type="protein sequence ID" value="ALE01364.1"/>
    <property type="molecule type" value="Genomic_DNA"/>
</dbReference>
<dbReference type="InterPro" id="IPR023485">
    <property type="entry name" value="Ptyr_pPase"/>
</dbReference>
<dbReference type="PATRIC" id="fig|1125411.7.peg.262"/>
<comment type="similarity">
    <text evidence="1">Belongs to the low molecular weight phosphotyrosine protein phosphatase family.</text>
</comment>
<dbReference type="PANTHER" id="PTHR11717:SF7">
    <property type="entry name" value="LOW MOLECULAR WEIGHT PHOSPHOTYROSINE PROTEIN PHOSPHATASE"/>
    <property type="match status" value="1"/>
</dbReference>
<evidence type="ECO:0000256" key="4">
    <source>
        <dbReference type="ARBA" id="ARBA00022912"/>
    </source>
</evidence>
<feature type="active site" description="Proton donor" evidence="5">
    <location>
        <position position="128"/>
    </location>
</feature>